<comment type="caution">
    <text evidence="2">The sequence shown here is derived from an EMBL/GenBank/DDBJ whole genome shotgun (WGS) entry which is preliminary data.</text>
</comment>
<accession>A0ABW8C0Z7</accession>
<keyword evidence="2" id="KW-0808">Transferase</keyword>
<dbReference type="PANTHER" id="PTHR43464">
    <property type="entry name" value="METHYLTRANSFERASE"/>
    <property type="match status" value="1"/>
</dbReference>
<gene>
    <name evidence="2" type="ORF">ACIGXA_03160</name>
</gene>
<dbReference type="EC" id="2.1.1.-" evidence="2"/>
<keyword evidence="3" id="KW-1185">Reference proteome</keyword>
<dbReference type="GO" id="GO:0008168">
    <property type="term" value="F:methyltransferase activity"/>
    <property type="evidence" value="ECO:0007669"/>
    <property type="project" value="UniProtKB-KW"/>
</dbReference>
<name>A0ABW8C0Z7_9ACTN</name>
<feature type="domain" description="Methyltransferase type 11" evidence="1">
    <location>
        <begin position="88"/>
        <end position="163"/>
    </location>
</feature>
<protein>
    <submittedName>
        <fullName evidence="2">Class I SAM-dependent methyltransferase</fullName>
        <ecNumber evidence="2">2.1.1.-</ecNumber>
    </submittedName>
</protein>
<evidence type="ECO:0000259" key="1">
    <source>
        <dbReference type="Pfam" id="PF08241"/>
    </source>
</evidence>
<dbReference type="InterPro" id="IPR013216">
    <property type="entry name" value="Methyltransf_11"/>
</dbReference>
<dbReference type="PANTHER" id="PTHR43464:SF92">
    <property type="entry name" value="SLR1071 PROTEIN"/>
    <property type="match status" value="1"/>
</dbReference>
<keyword evidence="2" id="KW-0489">Methyltransferase</keyword>
<dbReference type="EMBL" id="JBITYG010000001">
    <property type="protein sequence ID" value="MFI9099497.1"/>
    <property type="molecule type" value="Genomic_DNA"/>
</dbReference>
<dbReference type="Gene3D" id="3.40.50.150">
    <property type="entry name" value="Vaccinia Virus protein VP39"/>
    <property type="match status" value="1"/>
</dbReference>
<dbReference type="CDD" id="cd02440">
    <property type="entry name" value="AdoMet_MTases"/>
    <property type="match status" value="1"/>
</dbReference>
<dbReference type="GO" id="GO:0032259">
    <property type="term" value="P:methylation"/>
    <property type="evidence" value="ECO:0007669"/>
    <property type="project" value="UniProtKB-KW"/>
</dbReference>
<proteinExistence type="predicted"/>
<reference evidence="2 3" key="1">
    <citation type="submission" date="2024-10" db="EMBL/GenBank/DDBJ databases">
        <title>The Natural Products Discovery Center: Release of the First 8490 Sequenced Strains for Exploring Actinobacteria Biosynthetic Diversity.</title>
        <authorList>
            <person name="Kalkreuter E."/>
            <person name="Kautsar S.A."/>
            <person name="Yang D."/>
            <person name="Bader C.D."/>
            <person name="Teijaro C.N."/>
            <person name="Fluegel L."/>
            <person name="Davis C.M."/>
            <person name="Simpson J.R."/>
            <person name="Lauterbach L."/>
            <person name="Steele A.D."/>
            <person name="Gui C."/>
            <person name="Meng S."/>
            <person name="Li G."/>
            <person name="Viehrig K."/>
            <person name="Ye F."/>
            <person name="Su P."/>
            <person name="Kiefer A.F."/>
            <person name="Nichols A."/>
            <person name="Cepeda A.J."/>
            <person name="Yan W."/>
            <person name="Fan B."/>
            <person name="Jiang Y."/>
            <person name="Adhikari A."/>
            <person name="Zheng C.-J."/>
            <person name="Schuster L."/>
            <person name="Cowan T.M."/>
            <person name="Smanski M.J."/>
            <person name="Chevrette M.G."/>
            <person name="De Carvalho L.P.S."/>
            <person name="Shen B."/>
        </authorList>
    </citation>
    <scope>NUCLEOTIDE SEQUENCE [LARGE SCALE GENOMIC DNA]</scope>
    <source>
        <strain evidence="2 3">NPDC053399</strain>
    </source>
</reference>
<dbReference type="Pfam" id="PF08241">
    <property type="entry name" value="Methyltransf_11"/>
    <property type="match status" value="1"/>
</dbReference>
<organism evidence="2 3">
    <name type="scientific">Streptomyces fildesensis</name>
    <dbReference type="NCBI Taxonomy" id="375757"/>
    <lineage>
        <taxon>Bacteria</taxon>
        <taxon>Bacillati</taxon>
        <taxon>Actinomycetota</taxon>
        <taxon>Actinomycetes</taxon>
        <taxon>Kitasatosporales</taxon>
        <taxon>Streptomycetaceae</taxon>
        <taxon>Streptomyces</taxon>
    </lineage>
</organism>
<dbReference type="SUPFAM" id="SSF53335">
    <property type="entry name" value="S-adenosyl-L-methionine-dependent methyltransferases"/>
    <property type="match status" value="1"/>
</dbReference>
<sequence length="299" mass="30938">MTTAEESFLRAFHAEHPAATSRSLARGRDAAGRSSYRILSDLVAGHRRVLDLGCGDGFLLEQVAEAGGTPAGDTGAAAGSVGDDRVAGRELAGVDLSPDDLALARRRPALAGATLLEARAQDLPFPGDHFDACVSHMALMLMNDVDRVAAELARVLAPGGLLALALGGGAAGGEAYELFSALTRPVVDAVPDTQRIPRLGDRRTRDRAGLDAILTPAGFAPVGWETVRIDLSGPLEDVWVTLSALYDLGPLSREATNALRETFTAGAASLALPDGTIPCAMNMRIATTHLTADPAGGNA</sequence>
<dbReference type="InterPro" id="IPR029063">
    <property type="entry name" value="SAM-dependent_MTases_sf"/>
</dbReference>
<evidence type="ECO:0000313" key="3">
    <source>
        <dbReference type="Proteomes" id="UP001614394"/>
    </source>
</evidence>
<evidence type="ECO:0000313" key="2">
    <source>
        <dbReference type="EMBL" id="MFI9099497.1"/>
    </source>
</evidence>
<dbReference type="RefSeq" id="WP_399643889.1">
    <property type="nucleotide sequence ID" value="NZ_JBITYG010000001.1"/>
</dbReference>
<dbReference type="Proteomes" id="UP001614394">
    <property type="component" value="Unassembled WGS sequence"/>
</dbReference>